<dbReference type="AlphaFoldDB" id="A0AA36D6K0"/>
<dbReference type="Proteomes" id="UP001177023">
    <property type="component" value="Unassembled WGS sequence"/>
</dbReference>
<keyword evidence="5 8" id="KW-0732">Signal</keyword>
<dbReference type="Pfam" id="PF05823">
    <property type="entry name" value="Gp-FAR-1"/>
    <property type="match status" value="1"/>
</dbReference>
<evidence type="ECO:0000256" key="7">
    <source>
        <dbReference type="ARBA" id="ARBA00023121"/>
    </source>
</evidence>
<evidence type="ECO:0000256" key="3">
    <source>
        <dbReference type="ARBA" id="ARBA00017453"/>
    </source>
</evidence>
<evidence type="ECO:0000256" key="8">
    <source>
        <dbReference type="SAM" id="SignalP"/>
    </source>
</evidence>
<gene>
    <name evidence="9" type="ORF">MSPICULIGERA_LOCUS19144</name>
</gene>
<evidence type="ECO:0000313" key="10">
    <source>
        <dbReference type="Proteomes" id="UP001177023"/>
    </source>
</evidence>
<name>A0AA36D6K0_9BILA</name>
<evidence type="ECO:0000256" key="1">
    <source>
        <dbReference type="ARBA" id="ARBA00004613"/>
    </source>
</evidence>
<dbReference type="PANTHER" id="PTHR31418:SF7">
    <property type="entry name" value="FATTY-ACID AND RETINOL-BINDING PROTEIN 1"/>
    <property type="match status" value="1"/>
</dbReference>
<comment type="subcellular location">
    <subcellularLocation>
        <location evidence="1">Secreted</location>
    </subcellularLocation>
</comment>
<keyword evidence="6" id="KW-0175">Coiled coil</keyword>
<dbReference type="GO" id="GO:0005576">
    <property type="term" value="C:extracellular region"/>
    <property type="evidence" value="ECO:0007669"/>
    <property type="project" value="UniProtKB-SubCell"/>
</dbReference>
<protein>
    <recommendedName>
        <fullName evidence="3">Fatty-acid and retinol-binding protein 1</fullName>
    </recommendedName>
</protein>
<dbReference type="Gene3D" id="1.20.120.1100">
    <property type="match status" value="1"/>
</dbReference>
<evidence type="ECO:0000256" key="5">
    <source>
        <dbReference type="ARBA" id="ARBA00022729"/>
    </source>
</evidence>
<keyword evidence="7" id="KW-0446">Lipid-binding</keyword>
<evidence type="ECO:0000256" key="2">
    <source>
        <dbReference type="ARBA" id="ARBA00006648"/>
    </source>
</evidence>
<dbReference type="PANTHER" id="PTHR31418">
    <property type="entry name" value="FATTY-ACID AND RETINOL-BINDING PROTEIN 1"/>
    <property type="match status" value="1"/>
</dbReference>
<keyword evidence="10" id="KW-1185">Reference proteome</keyword>
<feature type="chain" id="PRO_5041390796" description="Fatty-acid and retinol-binding protein 1" evidence="8">
    <location>
        <begin position="17"/>
        <end position="179"/>
    </location>
</feature>
<dbReference type="InterPro" id="IPR008632">
    <property type="entry name" value="Gp-FAR-1"/>
</dbReference>
<feature type="non-terminal residue" evidence="9">
    <location>
        <position position="1"/>
    </location>
</feature>
<sequence>MYRLVAVVLLAGVALCAPIENFDDIPSQYKDLIPPEVADHLKSLTADDKKAIKAVALRYSEFKTEDEAMEALKKENEGTWEKAQKLHKFVQEKVDKLAPSAKEFVTEVLAATRKLHSQVISGVKPNLEELKGQAKSFIEKYQALPEEAKASFREHFPITAGLVKNDKFKAIAEGLLKVN</sequence>
<reference evidence="9" key="1">
    <citation type="submission" date="2023-06" db="EMBL/GenBank/DDBJ databases">
        <authorList>
            <person name="Delattre M."/>
        </authorList>
    </citation>
    <scope>NUCLEOTIDE SEQUENCE</scope>
    <source>
        <strain evidence="9">AF72</strain>
    </source>
</reference>
<evidence type="ECO:0000256" key="4">
    <source>
        <dbReference type="ARBA" id="ARBA00022525"/>
    </source>
</evidence>
<evidence type="ECO:0000256" key="6">
    <source>
        <dbReference type="ARBA" id="ARBA00023054"/>
    </source>
</evidence>
<accession>A0AA36D6K0</accession>
<dbReference type="GO" id="GO:0008289">
    <property type="term" value="F:lipid binding"/>
    <property type="evidence" value="ECO:0007669"/>
    <property type="project" value="UniProtKB-KW"/>
</dbReference>
<organism evidence="9 10">
    <name type="scientific">Mesorhabditis spiculigera</name>
    <dbReference type="NCBI Taxonomy" id="96644"/>
    <lineage>
        <taxon>Eukaryota</taxon>
        <taxon>Metazoa</taxon>
        <taxon>Ecdysozoa</taxon>
        <taxon>Nematoda</taxon>
        <taxon>Chromadorea</taxon>
        <taxon>Rhabditida</taxon>
        <taxon>Rhabditina</taxon>
        <taxon>Rhabditomorpha</taxon>
        <taxon>Rhabditoidea</taxon>
        <taxon>Rhabditidae</taxon>
        <taxon>Mesorhabditinae</taxon>
        <taxon>Mesorhabditis</taxon>
    </lineage>
</organism>
<comment type="caution">
    <text evidence="9">The sequence shown here is derived from an EMBL/GenBank/DDBJ whole genome shotgun (WGS) entry which is preliminary data.</text>
</comment>
<keyword evidence="4" id="KW-0964">Secreted</keyword>
<dbReference type="EMBL" id="CATQJA010002662">
    <property type="protein sequence ID" value="CAJ0580975.1"/>
    <property type="molecule type" value="Genomic_DNA"/>
</dbReference>
<evidence type="ECO:0000313" key="9">
    <source>
        <dbReference type="EMBL" id="CAJ0580975.1"/>
    </source>
</evidence>
<comment type="similarity">
    <text evidence="2">Belongs to the fatty-acid and retinol-binding protein (FARBP) family.</text>
</comment>
<proteinExistence type="inferred from homology"/>
<feature type="signal peptide" evidence="8">
    <location>
        <begin position="1"/>
        <end position="16"/>
    </location>
</feature>